<organism evidence="2 3">
    <name type="scientific">Callosobruchus maculatus</name>
    <name type="common">Southern cowpea weevil</name>
    <name type="synonym">Pulse bruchid</name>
    <dbReference type="NCBI Taxonomy" id="64391"/>
    <lineage>
        <taxon>Eukaryota</taxon>
        <taxon>Metazoa</taxon>
        <taxon>Ecdysozoa</taxon>
        <taxon>Arthropoda</taxon>
        <taxon>Hexapoda</taxon>
        <taxon>Insecta</taxon>
        <taxon>Pterygota</taxon>
        <taxon>Neoptera</taxon>
        <taxon>Endopterygota</taxon>
        <taxon>Coleoptera</taxon>
        <taxon>Polyphaga</taxon>
        <taxon>Cucujiformia</taxon>
        <taxon>Chrysomeloidea</taxon>
        <taxon>Chrysomelidae</taxon>
        <taxon>Bruchinae</taxon>
        <taxon>Bruchini</taxon>
        <taxon>Callosobruchus</taxon>
    </lineage>
</organism>
<gene>
    <name evidence="2" type="ORF">CALMAC_LOCUS4651</name>
</gene>
<dbReference type="EMBL" id="CAACVG010006544">
    <property type="protein sequence ID" value="VEN40510.1"/>
    <property type="molecule type" value="Genomic_DNA"/>
</dbReference>
<reference evidence="2 3" key="1">
    <citation type="submission" date="2019-01" db="EMBL/GenBank/DDBJ databases">
        <authorList>
            <person name="Sayadi A."/>
        </authorList>
    </citation>
    <scope>NUCLEOTIDE SEQUENCE [LARGE SCALE GENOMIC DNA]</scope>
</reference>
<name>A0A653BYE7_CALMS</name>
<evidence type="ECO:0000313" key="2">
    <source>
        <dbReference type="EMBL" id="VEN40510.1"/>
    </source>
</evidence>
<keyword evidence="3" id="KW-1185">Reference proteome</keyword>
<proteinExistence type="predicted"/>
<sequence length="49" mass="5839">MTHFLRVFVHPRRFFLSPVLVQWLFVRFFLSPGPFSHFNSFLELPSLGS</sequence>
<dbReference type="Proteomes" id="UP000410492">
    <property type="component" value="Unassembled WGS sequence"/>
</dbReference>
<keyword evidence="1" id="KW-1133">Transmembrane helix</keyword>
<evidence type="ECO:0000313" key="3">
    <source>
        <dbReference type="Proteomes" id="UP000410492"/>
    </source>
</evidence>
<keyword evidence="1" id="KW-0472">Membrane</keyword>
<accession>A0A653BYE7</accession>
<dbReference type="AlphaFoldDB" id="A0A653BYE7"/>
<protein>
    <submittedName>
        <fullName evidence="2">Uncharacterized protein</fullName>
    </submittedName>
</protein>
<keyword evidence="1" id="KW-0812">Transmembrane</keyword>
<feature type="transmembrane region" description="Helical" evidence="1">
    <location>
        <begin position="12"/>
        <end position="30"/>
    </location>
</feature>
<evidence type="ECO:0000256" key="1">
    <source>
        <dbReference type="SAM" id="Phobius"/>
    </source>
</evidence>